<accession>A0A512DMS2</accession>
<dbReference type="Gene3D" id="1.10.260.40">
    <property type="entry name" value="lambda repressor-like DNA-binding domains"/>
    <property type="match status" value="1"/>
</dbReference>
<dbReference type="PANTHER" id="PTHR40455">
    <property type="entry name" value="ANTITOXIN HIGA"/>
    <property type="match status" value="1"/>
</dbReference>
<organism evidence="2 3">
    <name type="scientific">Skermanella aerolata</name>
    <dbReference type="NCBI Taxonomy" id="393310"/>
    <lineage>
        <taxon>Bacteria</taxon>
        <taxon>Pseudomonadati</taxon>
        <taxon>Pseudomonadota</taxon>
        <taxon>Alphaproteobacteria</taxon>
        <taxon>Rhodospirillales</taxon>
        <taxon>Azospirillaceae</taxon>
        <taxon>Skermanella</taxon>
    </lineage>
</organism>
<dbReference type="Pfam" id="PF01381">
    <property type="entry name" value="HTH_3"/>
    <property type="match status" value="1"/>
</dbReference>
<name>A0A512DMS2_9PROT</name>
<sequence length="124" mass="13959">MDILPIRSDEDHAAALEQIDHLWGASPDTAEGVRLEILLTLVDAYEEAHHAIPPSDPVSAIEFMMEQRGLSRRDLEPFIGSRARVAEILNRKRALTLPMIRRLSEGLQIPAEILVRDYPIERAA</sequence>
<protein>
    <submittedName>
        <fullName evidence="2">DNA-binding protein</fullName>
    </submittedName>
</protein>
<evidence type="ECO:0000313" key="2">
    <source>
        <dbReference type="EMBL" id="GEO37771.1"/>
    </source>
</evidence>
<keyword evidence="2" id="KW-0238">DNA-binding</keyword>
<keyword evidence="3" id="KW-1185">Reference proteome</keyword>
<dbReference type="InterPro" id="IPR039060">
    <property type="entry name" value="Antitox_HigA"/>
</dbReference>
<comment type="caution">
    <text evidence="2">The sequence shown here is derived from an EMBL/GenBank/DDBJ whole genome shotgun (WGS) entry which is preliminary data.</text>
</comment>
<gene>
    <name evidence="2" type="ORF">SAE02_19190</name>
</gene>
<evidence type="ECO:0000313" key="3">
    <source>
        <dbReference type="Proteomes" id="UP000321523"/>
    </source>
</evidence>
<proteinExistence type="predicted"/>
<dbReference type="GO" id="GO:0006355">
    <property type="term" value="P:regulation of DNA-templated transcription"/>
    <property type="evidence" value="ECO:0007669"/>
    <property type="project" value="InterPro"/>
</dbReference>
<dbReference type="RefSeq" id="WP_044426672.1">
    <property type="nucleotide sequence ID" value="NZ_BJYZ01000007.1"/>
</dbReference>
<feature type="domain" description="HTH cro/C1-type" evidence="1">
    <location>
        <begin position="61"/>
        <end position="114"/>
    </location>
</feature>
<dbReference type="InterPro" id="IPR010982">
    <property type="entry name" value="Lambda_DNA-bd_dom_sf"/>
</dbReference>
<evidence type="ECO:0000259" key="1">
    <source>
        <dbReference type="PROSITE" id="PS50943"/>
    </source>
</evidence>
<dbReference type="PROSITE" id="PS50943">
    <property type="entry name" value="HTH_CROC1"/>
    <property type="match status" value="1"/>
</dbReference>
<reference evidence="2 3" key="1">
    <citation type="submission" date="2019-07" db="EMBL/GenBank/DDBJ databases">
        <title>Whole genome shotgun sequence of Skermanella aerolata NBRC 106429.</title>
        <authorList>
            <person name="Hosoyama A."/>
            <person name="Uohara A."/>
            <person name="Ohji S."/>
            <person name="Ichikawa N."/>
        </authorList>
    </citation>
    <scope>NUCLEOTIDE SEQUENCE [LARGE SCALE GENOMIC DNA]</scope>
    <source>
        <strain evidence="2 3">NBRC 106429</strain>
    </source>
</reference>
<dbReference type="SMART" id="SM00530">
    <property type="entry name" value="HTH_XRE"/>
    <property type="match status" value="1"/>
</dbReference>
<dbReference type="PANTHER" id="PTHR40455:SF1">
    <property type="entry name" value="ANTITOXIN HIGA"/>
    <property type="match status" value="1"/>
</dbReference>
<dbReference type="InterPro" id="IPR001387">
    <property type="entry name" value="Cro/C1-type_HTH"/>
</dbReference>
<dbReference type="GO" id="GO:0001046">
    <property type="term" value="F:core promoter sequence-specific DNA binding"/>
    <property type="evidence" value="ECO:0007669"/>
    <property type="project" value="TreeGrafter"/>
</dbReference>
<dbReference type="Proteomes" id="UP000321523">
    <property type="component" value="Unassembled WGS sequence"/>
</dbReference>
<dbReference type="EMBL" id="BJYZ01000007">
    <property type="protein sequence ID" value="GEO37771.1"/>
    <property type="molecule type" value="Genomic_DNA"/>
</dbReference>
<dbReference type="SUPFAM" id="SSF47413">
    <property type="entry name" value="lambda repressor-like DNA-binding domains"/>
    <property type="match status" value="1"/>
</dbReference>
<dbReference type="AlphaFoldDB" id="A0A512DMS2"/>